<protein>
    <submittedName>
        <fullName evidence="1">Methyltransferase</fullName>
    </submittedName>
</protein>
<dbReference type="InterPro" id="IPR029063">
    <property type="entry name" value="SAM-dependent_MTases_sf"/>
</dbReference>
<keyword evidence="1" id="KW-0808">Transferase</keyword>
<gene>
    <name evidence="1" type="ORF">A176_000142</name>
</gene>
<reference evidence="1 2" key="1">
    <citation type="journal article" date="2016" name="PLoS ONE">
        <title>Complete Genome Sequence and Comparative Genomics of a Novel Myxobacterium Myxococcus hansupus.</title>
        <authorList>
            <person name="Sharma G."/>
            <person name="Narwani T."/>
            <person name="Subramanian S."/>
        </authorList>
    </citation>
    <scope>NUCLEOTIDE SEQUENCE [LARGE SCALE GENOMIC DNA]</scope>
    <source>
        <strain evidence="2">mixupus</strain>
    </source>
</reference>
<keyword evidence="2" id="KW-1185">Reference proteome</keyword>
<proteinExistence type="predicted"/>
<dbReference type="AlphaFoldDB" id="A0A0H4WPG7"/>
<keyword evidence="1" id="KW-0489">Methyltransferase</keyword>
<sequence>MAQNIYDDPGFFHGYSQLRRSKEGLSGAPEWPAPGVLKYHRALGTLLNTLIHTGFNLRHVDEWGPTEAQLAAQPELAEERERPMMLLVSARRQTRTAP</sequence>
<dbReference type="EMBL" id="CP012109">
    <property type="protein sequence ID" value="AKQ63230.1"/>
    <property type="molecule type" value="Genomic_DNA"/>
</dbReference>
<evidence type="ECO:0000313" key="2">
    <source>
        <dbReference type="Proteomes" id="UP000009026"/>
    </source>
</evidence>
<dbReference type="OrthoDB" id="5522265at2"/>
<dbReference type="RefSeq" id="WP_002635132.1">
    <property type="nucleotide sequence ID" value="NZ_CP012109.1"/>
</dbReference>
<dbReference type="STRING" id="1297742.A176_000142"/>
<name>A0A0H4WPG7_9BACT</name>
<dbReference type="GO" id="GO:0032259">
    <property type="term" value="P:methylation"/>
    <property type="evidence" value="ECO:0007669"/>
    <property type="project" value="UniProtKB-KW"/>
</dbReference>
<evidence type="ECO:0000313" key="1">
    <source>
        <dbReference type="EMBL" id="AKQ63230.1"/>
    </source>
</evidence>
<dbReference type="PATRIC" id="fig|1297742.4.peg.145"/>
<dbReference type="Proteomes" id="UP000009026">
    <property type="component" value="Chromosome"/>
</dbReference>
<dbReference type="Gene3D" id="3.40.50.150">
    <property type="entry name" value="Vaccinia Virus protein VP39"/>
    <property type="match status" value="1"/>
</dbReference>
<dbReference type="KEGG" id="mym:A176_000142"/>
<accession>A0A0H4WPG7</accession>
<dbReference type="eggNOG" id="COG2226">
    <property type="taxonomic scope" value="Bacteria"/>
</dbReference>
<organism evidence="1 2">
    <name type="scientific">Pseudomyxococcus hansupus</name>
    <dbReference type="NCBI Taxonomy" id="1297742"/>
    <lineage>
        <taxon>Bacteria</taxon>
        <taxon>Pseudomonadati</taxon>
        <taxon>Myxococcota</taxon>
        <taxon>Myxococcia</taxon>
        <taxon>Myxococcales</taxon>
        <taxon>Cystobacterineae</taxon>
        <taxon>Myxococcaceae</taxon>
        <taxon>Pseudomyxococcus</taxon>
    </lineage>
</organism>
<dbReference type="GO" id="GO:0008168">
    <property type="term" value="F:methyltransferase activity"/>
    <property type="evidence" value="ECO:0007669"/>
    <property type="project" value="UniProtKB-KW"/>
</dbReference>